<proteinExistence type="predicted"/>
<evidence type="ECO:0000313" key="5">
    <source>
        <dbReference type="Proteomes" id="UP000734854"/>
    </source>
</evidence>
<dbReference type="Pfam" id="PF09739">
    <property type="entry name" value="MCM_bind"/>
    <property type="match status" value="1"/>
</dbReference>
<evidence type="ECO:0000256" key="1">
    <source>
        <dbReference type="ARBA" id="ARBA00004123"/>
    </source>
</evidence>
<organism evidence="4 5">
    <name type="scientific">Zingiber officinale</name>
    <name type="common">Ginger</name>
    <name type="synonym">Amomum zingiber</name>
    <dbReference type="NCBI Taxonomy" id="94328"/>
    <lineage>
        <taxon>Eukaryota</taxon>
        <taxon>Viridiplantae</taxon>
        <taxon>Streptophyta</taxon>
        <taxon>Embryophyta</taxon>
        <taxon>Tracheophyta</taxon>
        <taxon>Spermatophyta</taxon>
        <taxon>Magnoliopsida</taxon>
        <taxon>Liliopsida</taxon>
        <taxon>Zingiberales</taxon>
        <taxon>Zingiberaceae</taxon>
        <taxon>Zingiber</taxon>
    </lineage>
</organism>
<accession>A0A8J5IBG3</accession>
<evidence type="ECO:0000256" key="2">
    <source>
        <dbReference type="ARBA" id="ARBA00023242"/>
    </source>
</evidence>
<feature type="region of interest" description="Disordered" evidence="3">
    <location>
        <begin position="148"/>
        <end position="199"/>
    </location>
</feature>
<dbReference type="GO" id="GO:0005634">
    <property type="term" value="C:nucleus"/>
    <property type="evidence" value="ECO:0007669"/>
    <property type="project" value="UniProtKB-SubCell"/>
</dbReference>
<dbReference type="PANTHER" id="PTHR13489:SF0">
    <property type="entry name" value="MINI-CHROMOSOME MAINTENANCE COMPLEX-BINDING PROTEIN"/>
    <property type="match status" value="1"/>
</dbReference>
<dbReference type="GO" id="GO:0003682">
    <property type="term" value="F:chromatin binding"/>
    <property type="evidence" value="ECO:0007669"/>
    <property type="project" value="TreeGrafter"/>
</dbReference>
<evidence type="ECO:0000256" key="3">
    <source>
        <dbReference type="SAM" id="MobiDB-lite"/>
    </source>
</evidence>
<dbReference type="InterPro" id="IPR019140">
    <property type="entry name" value="MCM_complex-bd"/>
</dbReference>
<gene>
    <name evidence="4" type="ORF">ZIOFF_004834</name>
</gene>
<dbReference type="EMBL" id="JACMSC010000002">
    <property type="protein sequence ID" value="KAG6531064.1"/>
    <property type="molecule type" value="Genomic_DNA"/>
</dbReference>
<name>A0A8J5IBG3_ZINOF</name>
<dbReference type="PANTHER" id="PTHR13489">
    <property type="entry name" value="MINI-CHROMOSOME MAINTENANCE COMPLEX-BINDING PROTEIN"/>
    <property type="match status" value="1"/>
</dbReference>
<reference evidence="4 5" key="1">
    <citation type="submission" date="2020-08" db="EMBL/GenBank/DDBJ databases">
        <title>Plant Genome Project.</title>
        <authorList>
            <person name="Zhang R.-G."/>
        </authorList>
    </citation>
    <scope>NUCLEOTIDE SEQUENCE [LARGE SCALE GENOMIC DNA]</scope>
    <source>
        <tissue evidence="4">Rhizome</tissue>
    </source>
</reference>
<feature type="compositionally biased region" description="Polar residues" evidence="3">
    <location>
        <begin position="148"/>
        <end position="160"/>
    </location>
</feature>
<dbReference type="AlphaFoldDB" id="A0A8J5IBG3"/>
<feature type="compositionally biased region" description="Acidic residues" evidence="3">
    <location>
        <begin position="170"/>
        <end position="182"/>
    </location>
</feature>
<sequence length="624" mass="69781">MVGLPYDFLTNPLGAVRQTFEKSVASSPTDVDPAAIFRGKDWGAVDLFHDFLFVKGGLAQVPSIDALSMRWLEPNTLVRFRGMVQDMLGNELYVGAFKDGSSWRTNKFTDFSPIQLPPACETQLWERHLFHCVPVPGQNSWVTETKSIPSTQNVSSSASQHEGKRGRGSEDEDMNLNEESDNGDLISSPNAKKQKEHENTCSSSCLSDDLMDHGNDSGLGSGDSNNPTCLVKIYDLPESHLKLNDVFEFIGIYTFDPVLAVHKDDSDDPMFELFEDPTVDLPPSKVVIMRYDLSCIACVWNLNPFSIHHVPRLHCLICRKLDAQDFLSNSLVFESLSTVVRGIRESLLSHLTAILGNDELAAQYLLLHLLSRVRAQVEVMSVGKLSLNLTGFTRESASIFGHQLTGVIQKLLPFTQDITLTLDYLNTATLQPRRNNKTGRLVAGVLQLAQGTHLTINETCMQSGTLSSNGIENARLLKNLLELQKVEYDFEYYKLEMAADVQLLILSEAKSSILPADLVLPFSPGSVPATNATSEDLQAWRWYLATMRSLPCSIEPEMNLTLQDEMVASMQEDKSLGCAELNRWLTMTELMSASFGEKNLSLEHWQMIKELERLRKDRLKEKAR</sequence>
<dbReference type="Proteomes" id="UP000734854">
    <property type="component" value="Unassembled WGS sequence"/>
</dbReference>
<evidence type="ECO:0008006" key="6">
    <source>
        <dbReference type="Google" id="ProtNLM"/>
    </source>
</evidence>
<keyword evidence="5" id="KW-1185">Reference proteome</keyword>
<evidence type="ECO:0000313" key="4">
    <source>
        <dbReference type="EMBL" id="KAG6531064.1"/>
    </source>
</evidence>
<comment type="subcellular location">
    <subcellularLocation>
        <location evidence="1">Nucleus</location>
    </subcellularLocation>
</comment>
<protein>
    <recommendedName>
        <fullName evidence="6">Mini-chromosome maintenance complex-binding protein</fullName>
    </recommendedName>
</protein>
<comment type="caution">
    <text evidence="4">The sequence shown here is derived from an EMBL/GenBank/DDBJ whole genome shotgun (WGS) entry which is preliminary data.</text>
</comment>
<dbReference type="GO" id="GO:0006261">
    <property type="term" value="P:DNA-templated DNA replication"/>
    <property type="evidence" value="ECO:0007669"/>
    <property type="project" value="TreeGrafter"/>
</dbReference>
<keyword evidence="2" id="KW-0539">Nucleus</keyword>